<dbReference type="NCBIfam" id="TIGR02532">
    <property type="entry name" value="IV_pilin_GFxxxE"/>
    <property type="match status" value="1"/>
</dbReference>
<reference evidence="2 3" key="1">
    <citation type="journal article" date="2017" name="ISME J.">
        <title>Energy and carbon metabolisms in a deep terrestrial subsurface fluid microbial community.</title>
        <authorList>
            <person name="Momper L."/>
            <person name="Jungbluth S.P."/>
            <person name="Lee M.D."/>
            <person name="Amend J.P."/>
        </authorList>
    </citation>
    <scope>NUCLEOTIDE SEQUENCE [LARGE SCALE GENOMIC DNA]</scope>
    <source>
        <strain evidence="2">SURF_5</strain>
    </source>
</reference>
<dbReference type="Proteomes" id="UP000265882">
    <property type="component" value="Unassembled WGS sequence"/>
</dbReference>
<gene>
    <name evidence="2" type="ORF">C4520_02710</name>
</gene>
<organism evidence="2 3">
    <name type="scientific">Abyssobacteria bacterium (strain SURF_5)</name>
    <dbReference type="NCBI Taxonomy" id="2093360"/>
    <lineage>
        <taxon>Bacteria</taxon>
        <taxon>Pseudomonadati</taxon>
        <taxon>Candidatus Hydrogenedentota</taxon>
        <taxon>Candidatus Abyssobacteria</taxon>
    </lineage>
</organism>
<dbReference type="AlphaFoldDB" id="A0A3A4P1R3"/>
<proteinExistence type="predicted"/>
<keyword evidence="1" id="KW-0472">Membrane</keyword>
<dbReference type="InterPro" id="IPR012902">
    <property type="entry name" value="N_methyl_site"/>
</dbReference>
<evidence type="ECO:0000313" key="3">
    <source>
        <dbReference type="Proteomes" id="UP000265882"/>
    </source>
</evidence>
<name>A0A3A4P1R3_ABYX5</name>
<dbReference type="PROSITE" id="PS00409">
    <property type="entry name" value="PROKAR_NTER_METHYL"/>
    <property type="match status" value="1"/>
</dbReference>
<evidence type="ECO:0000313" key="2">
    <source>
        <dbReference type="EMBL" id="RJP25172.1"/>
    </source>
</evidence>
<dbReference type="SUPFAM" id="SSF54523">
    <property type="entry name" value="Pili subunits"/>
    <property type="match status" value="1"/>
</dbReference>
<sequence>MAAKTRAAISRAGTLNNRAGKKGFTLIELVVVIAIISIMAVIVLPRLDPFVPSRRLKGAARTLSGTITLAYGESVAKNKRYRLYLDPMEETYWVVQVKETEKEDSGGAIGLTLGTQFELLHYEESGTEDEVAAPSEPLFAPQKLPQGVHFSSMSVGDDTALASSKPRYIEFTPLGVASPATVTLVNEDGDTLSVQYDGITGMPTLVASTDEI</sequence>
<feature type="transmembrane region" description="Helical" evidence="1">
    <location>
        <begin position="24"/>
        <end position="47"/>
    </location>
</feature>
<comment type="caution">
    <text evidence="2">The sequence shown here is derived from an EMBL/GenBank/DDBJ whole genome shotgun (WGS) entry which is preliminary data.</text>
</comment>
<keyword evidence="1" id="KW-0812">Transmembrane</keyword>
<protein>
    <submittedName>
        <fullName evidence="2">Prepilin-type N-terminal cleavage/methylation domain-containing protein</fullName>
    </submittedName>
</protein>
<accession>A0A3A4P1R3</accession>
<keyword evidence="1" id="KW-1133">Transmembrane helix</keyword>
<evidence type="ECO:0000256" key="1">
    <source>
        <dbReference type="SAM" id="Phobius"/>
    </source>
</evidence>
<dbReference type="InterPro" id="IPR045584">
    <property type="entry name" value="Pilin-like"/>
</dbReference>
<dbReference type="EMBL" id="QZKU01000025">
    <property type="protein sequence ID" value="RJP25172.1"/>
    <property type="molecule type" value="Genomic_DNA"/>
</dbReference>
<dbReference type="Pfam" id="PF07963">
    <property type="entry name" value="N_methyl"/>
    <property type="match status" value="1"/>
</dbReference>
<dbReference type="Gene3D" id="3.30.700.10">
    <property type="entry name" value="Glycoprotein, Type 4 Pilin"/>
    <property type="match status" value="1"/>
</dbReference>